<dbReference type="Gene3D" id="2.60.40.60">
    <property type="entry name" value="Cadherins"/>
    <property type="match status" value="1"/>
</dbReference>
<evidence type="ECO:0000313" key="8">
    <source>
        <dbReference type="Proteomes" id="UP000499080"/>
    </source>
</evidence>
<evidence type="ECO:0000259" key="6">
    <source>
        <dbReference type="PROSITE" id="PS50268"/>
    </source>
</evidence>
<dbReference type="EMBL" id="BGPR01010824">
    <property type="protein sequence ID" value="GBN48162.1"/>
    <property type="molecule type" value="Genomic_DNA"/>
</dbReference>
<keyword evidence="2" id="KW-0677">Repeat</keyword>
<dbReference type="AlphaFoldDB" id="A0A4Y2PAS7"/>
<keyword evidence="8" id="KW-1185">Reference proteome</keyword>
<protein>
    <submittedName>
        <fullName evidence="7">Neural-cadherin</fullName>
    </submittedName>
</protein>
<organism evidence="7 8">
    <name type="scientific">Araneus ventricosus</name>
    <name type="common">Orbweaver spider</name>
    <name type="synonym">Epeira ventricosa</name>
    <dbReference type="NCBI Taxonomy" id="182803"/>
    <lineage>
        <taxon>Eukaryota</taxon>
        <taxon>Metazoa</taxon>
        <taxon>Ecdysozoa</taxon>
        <taxon>Arthropoda</taxon>
        <taxon>Chelicerata</taxon>
        <taxon>Arachnida</taxon>
        <taxon>Araneae</taxon>
        <taxon>Araneomorphae</taxon>
        <taxon>Entelegynae</taxon>
        <taxon>Araneoidea</taxon>
        <taxon>Araneidae</taxon>
        <taxon>Araneus</taxon>
    </lineage>
</organism>
<proteinExistence type="predicted"/>
<evidence type="ECO:0000256" key="4">
    <source>
        <dbReference type="ARBA" id="ARBA00023136"/>
    </source>
</evidence>
<sequence>MPKRLLPETLPRLEEKMEIRADRTIGMRSESFYLDAVATSSRIRYEITAGNIGGAFAVKNETGAIYVASPLDYETRKFYNLTLVASDTLFENSTTVIIKVKDINDLPPKFSQSLYQTHILEEDSDGLPKRILK</sequence>
<dbReference type="SUPFAM" id="SSF49313">
    <property type="entry name" value="Cadherin-like"/>
    <property type="match status" value="1"/>
</dbReference>
<dbReference type="GO" id="GO:0016342">
    <property type="term" value="C:catenin complex"/>
    <property type="evidence" value="ECO:0007669"/>
    <property type="project" value="TreeGrafter"/>
</dbReference>
<evidence type="ECO:0000256" key="5">
    <source>
        <dbReference type="PROSITE-ProRule" id="PRU00043"/>
    </source>
</evidence>
<feature type="non-terminal residue" evidence="7">
    <location>
        <position position="133"/>
    </location>
</feature>
<dbReference type="Proteomes" id="UP000499080">
    <property type="component" value="Unassembled WGS sequence"/>
</dbReference>
<dbReference type="GO" id="GO:0016477">
    <property type="term" value="P:cell migration"/>
    <property type="evidence" value="ECO:0007669"/>
    <property type="project" value="TreeGrafter"/>
</dbReference>
<dbReference type="GO" id="GO:0007156">
    <property type="term" value="P:homophilic cell adhesion via plasma membrane adhesion molecules"/>
    <property type="evidence" value="ECO:0007669"/>
    <property type="project" value="InterPro"/>
</dbReference>
<dbReference type="OrthoDB" id="6431405at2759"/>
<evidence type="ECO:0000256" key="2">
    <source>
        <dbReference type="ARBA" id="ARBA00022737"/>
    </source>
</evidence>
<reference evidence="7 8" key="1">
    <citation type="journal article" date="2019" name="Sci. Rep.">
        <title>Orb-weaving spider Araneus ventricosus genome elucidates the spidroin gene catalogue.</title>
        <authorList>
            <person name="Kono N."/>
            <person name="Nakamura H."/>
            <person name="Ohtoshi R."/>
            <person name="Moran D.A.P."/>
            <person name="Shinohara A."/>
            <person name="Yoshida Y."/>
            <person name="Fujiwara M."/>
            <person name="Mori M."/>
            <person name="Tomita M."/>
            <person name="Arakawa K."/>
        </authorList>
    </citation>
    <scope>NUCLEOTIDE SEQUENCE [LARGE SCALE GENOMIC DNA]</scope>
</reference>
<comment type="subcellular location">
    <subcellularLocation>
        <location evidence="1">Membrane</location>
    </subcellularLocation>
</comment>
<dbReference type="GO" id="GO:0008013">
    <property type="term" value="F:beta-catenin binding"/>
    <property type="evidence" value="ECO:0007669"/>
    <property type="project" value="TreeGrafter"/>
</dbReference>
<evidence type="ECO:0000256" key="1">
    <source>
        <dbReference type="ARBA" id="ARBA00004370"/>
    </source>
</evidence>
<feature type="domain" description="Cadherin" evidence="6">
    <location>
        <begin position="35"/>
        <end position="110"/>
    </location>
</feature>
<dbReference type="InterPro" id="IPR039808">
    <property type="entry name" value="Cadherin"/>
</dbReference>
<dbReference type="GO" id="GO:0045296">
    <property type="term" value="F:cadherin binding"/>
    <property type="evidence" value="ECO:0007669"/>
    <property type="project" value="TreeGrafter"/>
</dbReference>
<keyword evidence="4" id="KW-0472">Membrane</keyword>
<comment type="caution">
    <text evidence="7">The sequence shown here is derived from an EMBL/GenBank/DDBJ whole genome shotgun (WGS) entry which is preliminary data.</text>
</comment>
<dbReference type="PROSITE" id="PS50268">
    <property type="entry name" value="CADHERIN_2"/>
    <property type="match status" value="1"/>
</dbReference>
<evidence type="ECO:0000256" key="3">
    <source>
        <dbReference type="ARBA" id="ARBA00022837"/>
    </source>
</evidence>
<dbReference type="PANTHER" id="PTHR24027:SF438">
    <property type="entry name" value="CADHERIN 23"/>
    <property type="match status" value="1"/>
</dbReference>
<dbReference type="GO" id="GO:0005509">
    <property type="term" value="F:calcium ion binding"/>
    <property type="evidence" value="ECO:0007669"/>
    <property type="project" value="UniProtKB-UniRule"/>
</dbReference>
<dbReference type="CDD" id="cd11304">
    <property type="entry name" value="Cadherin_repeat"/>
    <property type="match status" value="1"/>
</dbReference>
<dbReference type="InterPro" id="IPR002126">
    <property type="entry name" value="Cadherin-like_dom"/>
</dbReference>
<keyword evidence="3 5" id="KW-0106">Calcium</keyword>
<dbReference type="SMART" id="SM00112">
    <property type="entry name" value="CA"/>
    <property type="match status" value="1"/>
</dbReference>
<gene>
    <name evidence="7" type="primary">CadN_10</name>
    <name evidence="7" type="ORF">AVEN_21161_1</name>
</gene>
<dbReference type="PANTHER" id="PTHR24027">
    <property type="entry name" value="CADHERIN-23"/>
    <property type="match status" value="1"/>
</dbReference>
<dbReference type="Pfam" id="PF00028">
    <property type="entry name" value="Cadherin"/>
    <property type="match status" value="1"/>
</dbReference>
<dbReference type="GO" id="GO:0031175">
    <property type="term" value="P:neuron projection development"/>
    <property type="evidence" value="ECO:0007669"/>
    <property type="project" value="TreeGrafter"/>
</dbReference>
<dbReference type="PRINTS" id="PR00205">
    <property type="entry name" value="CADHERIN"/>
</dbReference>
<evidence type="ECO:0000313" key="7">
    <source>
        <dbReference type="EMBL" id="GBN48162.1"/>
    </source>
</evidence>
<dbReference type="InterPro" id="IPR015919">
    <property type="entry name" value="Cadherin-like_sf"/>
</dbReference>
<accession>A0A4Y2PAS7</accession>
<name>A0A4Y2PAS7_ARAVE</name>